<evidence type="ECO:0000313" key="5">
    <source>
        <dbReference type="EnsemblPlants" id="Ma07_p00810.3"/>
    </source>
</evidence>
<sequence>MPSIATTPPSSPAPKPRMSQCPPAQTSAYKQADGRKIDNKRVLVDVEQGRSVPNWRPQRLGGGLGTTRTGGEEVNQKHSGREQQKCASGHSRSEESRAQDDRQVDSYSFFNGWTWRSLEKGDGIEIENGRGPVNVPMIGHGSEGMTDSTTIGTEIETEKGTERRNECGREREREHGRDRGHGRDKERERGRDNDCEHDSQPERDQVHERGYDQAGYERDHGYSHDKEAGYGSE</sequence>
<dbReference type="AlphaFoldDB" id="A0A804JQR5"/>
<dbReference type="OrthoDB" id="1736851at2759"/>
<dbReference type="Proteomes" id="UP000012960">
    <property type="component" value="Unplaced"/>
</dbReference>
<dbReference type="OMA" id="DETTEYW"/>
<feature type="compositionally biased region" description="Basic and acidic residues" evidence="3">
    <location>
        <begin position="70"/>
        <end position="84"/>
    </location>
</feature>
<dbReference type="InterPro" id="IPR051183">
    <property type="entry name" value="U1_U11-U12_snRNP_70-35kDa"/>
</dbReference>
<dbReference type="EMBL" id="HG996473">
    <property type="protein sequence ID" value="CAG1855245.1"/>
    <property type="molecule type" value="Genomic_DNA"/>
</dbReference>
<keyword evidence="6" id="KW-1185">Reference proteome</keyword>
<feature type="compositionally biased region" description="Basic and acidic residues" evidence="3">
    <location>
        <begin position="156"/>
        <end position="233"/>
    </location>
</feature>
<evidence type="ECO:0000313" key="6">
    <source>
        <dbReference type="Proteomes" id="UP000012960"/>
    </source>
</evidence>
<name>A0A804JQR5_MUSAM</name>
<keyword evidence="2" id="KW-0539">Nucleus</keyword>
<organism evidence="5 6">
    <name type="scientific">Musa acuminata subsp. malaccensis</name>
    <name type="common">Wild banana</name>
    <name type="synonym">Musa malaccensis</name>
    <dbReference type="NCBI Taxonomy" id="214687"/>
    <lineage>
        <taxon>Eukaryota</taxon>
        <taxon>Viridiplantae</taxon>
        <taxon>Streptophyta</taxon>
        <taxon>Embryophyta</taxon>
        <taxon>Tracheophyta</taxon>
        <taxon>Spermatophyta</taxon>
        <taxon>Magnoliopsida</taxon>
        <taxon>Liliopsida</taxon>
        <taxon>Zingiberales</taxon>
        <taxon>Musaceae</taxon>
        <taxon>Musa</taxon>
    </lineage>
</organism>
<dbReference type="Gene3D" id="3.30.70.330">
    <property type="match status" value="1"/>
</dbReference>
<dbReference type="InterPro" id="IPR012677">
    <property type="entry name" value="Nucleotide-bd_a/b_plait_sf"/>
</dbReference>
<evidence type="ECO:0000256" key="3">
    <source>
        <dbReference type="SAM" id="MobiDB-lite"/>
    </source>
</evidence>
<evidence type="ECO:0000313" key="4">
    <source>
        <dbReference type="EMBL" id="CAG1855245.1"/>
    </source>
</evidence>
<gene>
    <name evidence="4" type="ORF">GSMUA_53930.1</name>
</gene>
<feature type="region of interest" description="Disordered" evidence="3">
    <location>
        <begin position="48"/>
        <end position="106"/>
    </location>
</feature>
<feature type="region of interest" description="Disordered" evidence="3">
    <location>
        <begin position="125"/>
        <end position="233"/>
    </location>
</feature>
<feature type="region of interest" description="Disordered" evidence="3">
    <location>
        <begin position="1"/>
        <end position="36"/>
    </location>
</feature>
<evidence type="ECO:0000256" key="2">
    <source>
        <dbReference type="ARBA" id="ARBA00023242"/>
    </source>
</evidence>
<reference evidence="5" key="2">
    <citation type="submission" date="2021-05" db="UniProtKB">
        <authorList>
            <consortium name="EnsemblPlants"/>
        </authorList>
    </citation>
    <scope>IDENTIFICATION</scope>
    <source>
        <strain evidence="5">subsp. malaccensis</strain>
    </source>
</reference>
<evidence type="ECO:0000256" key="1">
    <source>
        <dbReference type="ARBA" id="ARBA00004123"/>
    </source>
</evidence>
<accession>A0A804JQR5</accession>
<reference evidence="4" key="1">
    <citation type="submission" date="2021-03" db="EMBL/GenBank/DDBJ databases">
        <authorList>
            <consortium name="Genoscope - CEA"/>
            <person name="William W."/>
        </authorList>
    </citation>
    <scope>NUCLEOTIDE SEQUENCE</scope>
    <source>
        <strain evidence="4">Doubled-haploid Pahang</strain>
    </source>
</reference>
<comment type="subcellular location">
    <subcellularLocation>
        <location evidence="1">Nucleus</location>
    </subcellularLocation>
</comment>
<dbReference type="Gramene" id="Ma07_t00810.3">
    <property type="protein sequence ID" value="Ma07_p00810.3"/>
    <property type="gene ID" value="Ma07_g00810"/>
</dbReference>
<dbReference type="PANTHER" id="PTHR13952">
    <property type="entry name" value="U1 SMALL NUCLEAR RIBONUCLEOPROTEIN 70 KD"/>
    <property type="match status" value="1"/>
</dbReference>
<protein>
    <submittedName>
        <fullName evidence="4">(wild Malaysian banana) hypothetical protein</fullName>
    </submittedName>
</protein>
<feature type="compositionally biased region" description="Basic and acidic residues" evidence="3">
    <location>
        <begin position="91"/>
        <end position="104"/>
    </location>
</feature>
<dbReference type="PANTHER" id="PTHR13952:SF5">
    <property type="entry name" value="U1 SMALL NUCLEAR RIBONUCLEOPROTEIN 70 KDA"/>
    <property type="match status" value="1"/>
</dbReference>
<dbReference type="InParanoid" id="A0A804JQR5"/>
<dbReference type="GO" id="GO:0005634">
    <property type="term" value="C:nucleus"/>
    <property type="evidence" value="ECO:0007669"/>
    <property type="project" value="UniProtKB-SubCell"/>
</dbReference>
<proteinExistence type="predicted"/>
<dbReference type="EnsemblPlants" id="Ma07_t00810.3">
    <property type="protein sequence ID" value="Ma07_p00810.3"/>
    <property type="gene ID" value="Ma07_g00810"/>
</dbReference>